<gene>
    <name evidence="2" type="ORF">B7Y86_03525</name>
</gene>
<accession>A0A258HM85</accession>
<dbReference type="Gene3D" id="3.40.470.10">
    <property type="entry name" value="Uracil-DNA glycosylase-like domain"/>
    <property type="match status" value="1"/>
</dbReference>
<dbReference type="Pfam" id="PF03167">
    <property type="entry name" value="UDG"/>
    <property type="match status" value="1"/>
</dbReference>
<dbReference type="InterPro" id="IPR036895">
    <property type="entry name" value="Uracil-DNA_glycosylase-like_sf"/>
</dbReference>
<dbReference type="AlphaFoldDB" id="A0A258HM85"/>
<evidence type="ECO:0000313" key="2">
    <source>
        <dbReference type="EMBL" id="OYX58091.1"/>
    </source>
</evidence>
<dbReference type="InterPro" id="IPR005122">
    <property type="entry name" value="Uracil-DNA_glycosylase-like"/>
</dbReference>
<evidence type="ECO:0000259" key="1">
    <source>
        <dbReference type="Pfam" id="PF03167"/>
    </source>
</evidence>
<sequence>MHEFVAALQTTRLQNCFNPYADRCSVHDLPDAPMVRANMLSDLIERAEERSVDAIWIGRDLGYRGGRRTGLALTDDVHFSRHLSRWEVASKRPTTGPHVAERTASIVWELLDAIPENVFLWNVFPLHPHDDDQPFSNRQHSRKERKVGEDILSHLIDVLQPSRIVAVGNDASEVAKRHSSDRSSVSVRHPSYGGQTIFRQQIRELYSIEHGTLI</sequence>
<evidence type="ECO:0000313" key="3">
    <source>
        <dbReference type="Proteomes" id="UP000216147"/>
    </source>
</evidence>
<dbReference type="EMBL" id="NCEQ01000003">
    <property type="protein sequence ID" value="OYX58091.1"/>
    <property type="molecule type" value="Genomic_DNA"/>
</dbReference>
<name>A0A258HM85_9CAUL</name>
<proteinExistence type="predicted"/>
<dbReference type="CDD" id="cd10035">
    <property type="entry name" value="UDG_like"/>
    <property type="match status" value="1"/>
</dbReference>
<reference evidence="2 3" key="1">
    <citation type="submission" date="2017-03" db="EMBL/GenBank/DDBJ databases">
        <title>Lifting the veil on microbial sulfur biogeochemistry in mining wastewaters.</title>
        <authorList>
            <person name="Kantor R.S."/>
            <person name="Colenbrander Nelson T."/>
            <person name="Marshall S."/>
            <person name="Bennett D."/>
            <person name="Apte S."/>
            <person name="Camacho D."/>
            <person name="Thomas B.C."/>
            <person name="Warren L.A."/>
            <person name="Banfield J.F."/>
        </authorList>
    </citation>
    <scope>NUCLEOTIDE SEQUENCE [LARGE SCALE GENOMIC DNA]</scope>
    <source>
        <strain evidence="2">32-68-21</strain>
    </source>
</reference>
<dbReference type="SUPFAM" id="SSF52141">
    <property type="entry name" value="Uracil-DNA glycosylase-like"/>
    <property type="match status" value="1"/>
</dbReference>
<feature type="domain" description="Uracil-DNA glycosylase-like" evidence="1">
    <location>
        <begin position="103"/>
        <end position="192"/>
    </location>
</feature>
<dbReference type="Proteomes" id="UP000216147">
    <property type="component" value="Unassembled WGS sequence"/>
</dbReference>
<comment type="caution">
    <text evidence="2">The sequence shown here is derived from an EMBL/GenBank/DDBJ whole genome shotgun (WGS) entry which is preliminary data.</text>
</comment>
<protein>
    <submittedName>
        <fullName evidence="2">Uracil-DNA glycosylase</fullName>
    </submittedName>
</protein>
<organism evidence="2 3">
    <name type="scientific">Brevundimonas subvibrioides</name>
    <dbReference type="NCBI Taxonomy" id="74313"/>
    <lineage>
        <taxon>Bacteria</taxon>
        <taxon>Pseudomonadati</taxon>
        <taxon>Pseudomonadota</taxon>
        <taxon>Alphaproteobacteria</taxon>
        <taxon>Caulobacterales</taxon>
        <taxon>Caulobacteraceae</taxon>
        <taxon>Brevundimonas</taxon>
    </lineage>
</organism>